<reference evidence="2" key="1">
    <citation type="journal article" date="2012" name="J. Bacteriol.">
        <title>Genome Sequence of Streptomyces auratus Strain AGR0001, a Phoslactomycin-Producing Actinomycete.</title>
        <authorList>
            <person name="Han X."/>
            <person name="Li M."/>
            <person name="Ding Z."/>
            <person name="Zhao J."/>
            <person name="Ji K."/>
            <person name="Wen M."/>
            <person name="Lu T."/>
        </authorList>
    </citation>
    <scope>NUCLEOTIDE SEQUENCE</scope>
    <source>
        <strain evidence="2">AGR0001</strain>
    </source>
</reference>
<evidence type="ECO:0000256" key="1">
    <source>
        <dbReference type="SAM" id="Phobius"/>
    </source>
</evidence>
<reference evidence="2" key="2">
    <citation type="submission" date="2021-04" db="EMBL/GenBank/DDBJ databases">
        <authorList>
            <person name="Wen M.-L."/>
            <person name="Han X.-L."/>
            <person name="Xiong J."/>
        </authorList>
    </citation>
    <scope>NUCLEOTIDE SEQUENCE</scope>
    <source>
        <strain evidence="2">AGR0001</strain>
    </source>
</reference>
<dbReference type="KEGG" id="sauh:SU9_033295"/>
<proteinExistence type="predicted"/>
<feature type="transmembrane region" description="Helical" evidence="1">
    <location>
        <begin position="20"/>
        <end position="38"/>
    </location>
</feature>
<name>A0A8B1NN91_9ACTN</name>
<sequence>MKYIGLTSQNSLPNAVSDSVALSAAYRLVIAAATGVPLRGSLSRASTHVTAVFGLVIFTLTQALGTSSFAPMTARRHGHCPVLGIWQDCPALAKVA</sequence>
<accession>A0A8B1NN91</accession>
<evidence type="ECO:0000313" key="3">
    <source>
        <dbReference type="Proteomes" id="UP000009036"/>
    </source>
</evidence>
<dbReference type="AlphaFoldDB" id="A0A8B1NN91"/>
<feature type="transmembrane region" description="Helical" evidence="1">
    <location>
        <begin position="45"/>
        <end position="65"/>
    </location>
</feature>
<keyword evidence="1" id="KW-1133">Transmembrane helix</keyword>
<dbReference type="Proteomes" id="UP000009036">
    <property type="component" value="Chromosome"/>
</dbReference>
<keyword evidence="3" id="KW-1185">Reference proteome</keyword>
<evidence type="ECO:0000313" key="2">
    <source>
        <dbReference type="EMBL" id="QTZ95733.1"/>
    </source>
</evidence>
<protein>
    <submittedName>
        <fullName evidence="2">Uncharacterized protein</fullName>
    </submittedName>
</protein>
<dbReference type="EMBL" id="CP072931">
    <property type="protein sequence ID" value="QTZ95733.1"/>
    <property type="molecule type" value="Genomic_DNA"/>
</dbReference>
<keyword evidence="1" id="KW-0812">Transmembrane</keyword>
<gene>
    <name evidence="2" type="ORF">SU9_033295</name>
</gene>
<organism evidence="2 3">
    <name type="scientific">Streptomyces auratus AGR0001</name>
    <dbReference type="NCBI Taxonomy" id="1160718"/>
    <lineage>
        <taxon>Bacteria</taxon>
        <taxon>Bacillati</taxon>
        <taxon>Actinomycetota</taxon>
        <taxon>Actinomycetes</taxon>
        <taxon>Kitasatosporales</taxon>
        <taxon>Streptomycetaceae</taxon>
        <taxon>Streptomyces</taxon>
    </lineage>
</organism>
<dbReference type="RefSeq" id="WP_167551522.1">
    <property type="nucleotide sequence ID" value="NZ_CP072931.1"/>
</dbReference>
<keyword evidence="1" id="KW-0472">Membrane</keyword>